<dbReference type="InterPro" id="IPR013130">
    <property type="entry name" value="Fe3_Rdtase_TM_dom"/>
</dbReference>
<evidence type="ECO:0000256" key="17">
    <source>
        <dbReference type="SAM" id="SignalP"/>
    </source>
</evidence>
<keyword evidence="5" id="KW-1003">Cell membrane</keyword>
<evidence type="ECO:0000256" key="14">
    <source>
        <dbReference type="ARBA" id="ARBA00048483"/>
    </source>
</evidence>
<evidence type="ECO:0000256" key="5">
    <source>
        <dbReference type="ARBA" id="ARBA00022475"/>
    </source>
</evidence>
<feature type="chain" id="PRO_5024402071" description="ferric-chelate reductase (NADPH)" evidence="17">
    <location>
        <begin position="20"/>
        <end position="1025"/>
    </location>
</feature>
<evidence type="ECO:0000313" key="20">
    <source>
        <dbReference type="EMBL" id="KAA8568499.1"/>
    </source>
</evidence>
<comment type="similarity">
    <text evidence="2">Belongs to the ferric reductase (FRE) family.</text>
</comment>
<dbReference type="AlphaFoldDB" id="A0A5M9JKL1"/>
<evidence type="ECO:0000256" key="9">
    <source>
        <dbReference type="ARBA" id="ARBA00022982"/>
    </source>
</evidence>
<keyword evidence="21" id="KW-1185">Reference proteome</keyword>
<dbReference type="VEuPathDB" id="FungiDB:MFRU_012g00690"/>
<dbReference type="GO" id="GO:0006826">
    <property type="term" value="P:iron ion transport"/>
    <property type="evidence" value="ECO:0007669"/>
    <property type="project" value="TreeGrafter"/>
</dbReference>
<keyword evidence="6 16" id="KW-0812">Transmembrane</keyword>
<feature type="region of interest" description="Disordered" evidence="15">
    <location>
        <begin position="682"/>
        <end position="704"/>
    </location>
</feature>
<dbReference type="InterPro" id="IPR013121">
    <property type="entry name" value="Fe_red_NAD-bd_6"/>
</dbReference>
<organism evidence="20 21">
    <name type="scientific">Monilinia fructicola</name>
    <name type="common">Brown rot fungus</name>
    <name type="synonym">Ciboria fructicola</name>
    <dbReference type="NCBI Taxonomy" id="38448"/>
    <lineage>
        <taxon>Eukaryota</taxon>
        <taxon>Fungi</taxon>
        <taxon>Dikarya</taxon>
        <taxon>Ascomycota</taxon>
        <taxon>Pezizomycotina</taxon>
        <taxon>Leotiomycetes</taxon>
        <taxon>Helotiales</taxon>
        <taxon>Sclerotiniaceae</taxon>
        <taxon>Monilinia</taxon>
    </lineage>
</organism>
<dbReference type="GO" id="GO:0052851">
    <property type="term" value="F:ferric-chelate reductase (NADPH) activity"/>
    <property type="evidence" value="ECO:0007669"/>
    <property type="project" value="UniProtKB-EC"/>
</dbReference>
<evidence type="ECO:0000256" key="10">
    <source>
        <dbReference type="ARBA" id="ARBA00022989"/>
    </source>
</evidence>
<dbReference type="CDD" id="cd06186">
    <property type="entry name" value="NOX_Duox_like_FAD_NADP"/>
    <property type="match status" value="1"/>
</dbReference>
<keyword evidence="7" id="KW-0479">Metal-binding</keyword>
<dbReference type="GO" id="GO:0046872">
    <property type="term" value="F:metal ion binding"/>
    <property type="evidence" value="ECO:0007669"/>
    <property type="project" value="UniProtKB-KW"/>
</dbReference>
<evidence type="ECO:0000256" key="12">
    <source>
        <dbReference type="ARBA" id="ARBA00023065"/>
    </source>
</evidence>
<dbReference type="InterPro" id="IPR051410">
    <property type="entry name" value="Ferric/Cupric_Reductase"/>
</dbReference>
<dbReference type="GO" id="GO:0015677">
    <property type="term" value="P:copper ion import"/>
    <property type="evidence" value="ECO:0007669"/>
    <property type="project" value="TreeGrafter"/>
</dbReference>
<dbReference type="Pfam" id="PF01794">
    <property type="entry name" value="Ferric_reduct"/>
    <property type="match status" value="1"/>
</dbReference>
<dbReference type="InterPro" id="IPR013112">
    <property type="entry name" value="FAD-bd_8"/>
</dbReference>
<evidence type="ECO:0000256" key="3">
    <source>
        <dbReference type="ARBA" id="ARBA00012668"/>
    </source>
</evidence>
<dbReference type="PANTHER" id="PTHR32361">
    <property type="entry name" value="FERRIC/CUPRIC REDUCTASE TRANSMEMBRANE COMPONENT"/>
    <property type="match status" value="1"/>
</dbReference>
<dbReference type="GO" id="GO:0006879">
    <property type="term" value="P:intracellular iron ion homeostasis"/>
    <property type="evidence" value="ECO:0007669"/>
    <property type="project" value="TreeGrafter"/>
</dbReference>
<dbReference type="SFLD" id="SFLDS00052">
    <property type="entry name" value="Ferric_Reductase_Domain"/>
    <property type="match status" value="1"/>
</dbReference>
<comment type="caution">
    <text evidence="20">The sequence shown here is derived from an EMBL/GenBank/DDBJ whole genome shotgun (WGS) entry which is preliminary data.</text>
</comment>
<accession>A0A5M9JKL1</accession>
<evidence type="ECO:0000256" key="13">
    <source>
        <dbReference type="ARBA" id="ARBA00023136"/>
    </source>
</evidence>
<reference evidence="20 21" key="1">
    <citation type="submission" date="2019-06" db="EMBL/GenBank/DDBJ databases">
        <title>Genome Sequence of the Brown Rot Fungal Pathogen Monilinia fructicola.</title>
        <authorList>
            <person name="De Miccolis Angelini R.M."/>
            <person name="Landi L."/>
            <person name="Abate D."/>
            <person name="Pollastro S."/>
            <person name="Romanazzi G."/>
            <person name="Faretra F."/>
        </authorList>
    </citation>
    <scope>NUCLEOTIDE SEQUENCE [LARGE SCALE GENOMIC DNA]</scope>
    <source>
        <strain evidence="20 21">Mfrc123</strain>
    </source>
</reference>
<feature type="transmembrane region" description="Helical" evidence="16">
    <location>
        <begin position="145"/>
        <end position="164"/>
    </location>
</feature>
<name>A0A5M9JKL1_MONFR</name>
<dbReference type="InterPro" id="IPR034751">
    <property type="entry name" value="Yippee"/>
</dbReference>
<evidence type="ECO:0000256" key="4">
    <source>
        <dbReference type="ARBA" id="ARBA00022448"/>
    </source>
</evidence>
<dbReference type="GO" id="GO:0005886">
    <property type="term" value="C:plasma membrane"/>
    <property type="evidence" value="ECO:0007669"/>
    <property type="project" value="UniProtKB-SubCell"/>
</dbReference>
<dbReference type="EMBL" id="VICG01000009">
    <property type="protein sequence ID" value="KAA8568499.1"/>
    <property type="molecule type" value="Genomic_DNA"/>
</dbReference>
<keyword evidence="11" id="KW-0560">Oxidoreductase</keyword>
<dbReference type="PROSITE" id="PS51792">
    <property type="entry name" value="YIPPEE"/>
    <property type="match status" value="1"/>
</dbReference>
<feature type="transmembrane region" description="Helical" evidence="16">
    <location>
        <begin position="185"/>
        <end position="203"/>
    </location>
</feature>
<keyword evidence="8" id="KW-0862">Zinc</keyword>
<evidence type="ECO:0000256" key="16">
    <source>
        <dbReference type="SAM" id="Phobius"/>
    </source>
</evidence>
<evidence type="ECO:0000313" key="21">
    <source>
        <dbReference type="Proteomes" id="UP000322873"/>
    </source>
</evidence>
<evidence type="ECO:0000259" key="19">
    <source>
        <dbReference type="PROSITE" id="PS51792"/>
    </source>
</evidence>
<gene>
    <name evidence="20" type="ORF">EYC84_007528</name>
</gene>
<feature type="transmembrane region" description="Helical" evidence="16">
    <location>
        <begin position="253"/>
        <end position="272"/>
    </location>
</feature>
<evidence type="ECO:0000256" key="11">
    <source>
        <dbReference type="ARBA" id="ARBA00023002"/>
    </source>
</evidence>
<dbReference type="InterPro" id="IPR017938">
    <property type="entry name" value="Riboflavin_synthase-like_b-brl"/>
</dbReference>
<feature type="transmembrane region" description="Helical" evidence="16">
    <location>
        <begin position="60"/>
        <end position="81"/>
    </location>
</feature>
<dbReference type="SUPFAM" id="SSF63380">
    <property type="entry name" value="Riboflavin synthase domain-like"/>
    <property type="match status" value="1"/>
</dbReference>
<keyword evidence="9" id="KW-0249">Electron transport</keyword>
<keyword evidence="10 16" id="KW-1133">Transmembrane helix</keyword>
<dbReference type="SFLD" id="SFLDG01168">
    <property type="entry name" value="Ferric_reductase_subgroup_(FRE"/>
    <property type="match status" value="1"/>
</dbReference>
<comment type="catalytic activity">
    <reaction evidence="14">
        <text>2 a Fe(II)-siderophore + NADP(+) + H(+) = 2 a Fe(III)-siderophore + NADPH</text>
        <dbReference type="Rhea" id="RHEA:28795"/>
        <dbReference type="Rhea" id="RHEA-COMP:11342"/>
        <dbReference type="Rhea" id="RHEA-COMP:11344"/>
        <dbReference type="ChEBI" id="CHEBI:15378"/>
        <dbReference type="ChEBI" id="CHEBI:29033"/>
        <dbReference type="ChEBI" id="CHEBI:29034"/>
        <dbReference type="ChEBI" id="CHEBI:57783"/>
        <dbReference type="ChEBI" id="CHEBI:58349"/>
        <dbReference type="EC" id="1.16.1.9"/>
    </reaction>
</comment>
<dbReference type="Pfam" id="PF03226">
    <property type="entry name" value="Yippee-Mis18"/>
    <property type="match status" value="1"/>
</dbReference>
<evidence type="ECO:0000256" key="6">
    <source>
        <dbReference type="ARBA" id="ARBA00022692"/>
    </source>
</evidence>
<evidence type="ECO:0000256" key="7">
    <source>
        <dbReference type="ARBA" id="ARBA00022723"/>
    </source>
</evidence>
<evidence type="ECO:0000256" key="2">
    <source>
        <dbReference type="ARBA" id="ARBA00006278"/>
    </source>
</evidence>
<dbReference type="Pfam" id="PF08030">
    <property type="entry name" value="NAD_binding_6"/>
    <property type="match status" value="2"/>
</dbReference>
<evidence type="ECO:0000256" key="15">
    <source>
        <dbReference type="SAM" id="MobiDB-lite"/>
    </source>
</evidence>
<dbReference type="InterPro" id="IPR039261">
    <property type="entry name" value="FNR_nucleotide-bd"/>
</dbReference>
<dbReference type="VEuPathDB" id="FungiDB:MFRU_012g00700"/>
<feature type="domain" description="FAD-binding FR-type" evidence="18">
    <location>
        <begin position="291"/>
        <end position="429"/>
    </location>
</feature>
<dbReference type="EC" id="1.16.1.9" evidence="3"/>
<dbReference type="FunFam" id="3.40.50.80:FF:000023">
    <property type="entry name" value="Putative ferric-chelate reductase"/>
    <property type="match status" value="1"/>
</dbReference>
<dbReference type="InterPro" id="IPR004910">
    <property type="entry name" value="Yippee/Mis18/Cereblon"/>
</dbReference>
<evidence type="ECO:0000259" key="18">
    <source>
        <dbReference type="PROSITE" id="PS51384"/>
    </source>
</evidence>
<protein>
    <recommendedName>
        <fullName evidence="3">ferric-chelate reductase (NADPH)</fullName>
        <ecNumber evidence="3">1.16.1.9</ecNumber>
    </recommendedName>
</protein>
<dbReference type="Proteomes" id="UP000322873">
    <property type="component" value="Unassembled WGS sequence"/>
</dbReference>
<feature type="signal peptide" evidence="17">
    <location>
        <begin position="1"/>
        <end position="19"/>
    </location>
</feature>
<dbReference type="Gene3D" id="3.40.50.80">
    <property type="entry name" value="Nucleotide-binding domain of ferredoxin-NADP reductase (FNR) module"/>
    <property type="match status" value="1"/>
</dbReference>
<dbReference type="SUPFAM" id="SSF52343">
    <property type="entry name" value="Ferredoxin reductase-like, C-terminal NADP-linked domain"/>
    <property type="match status" value="1"/>
</dbReference>
<comment type="subcellular location">
    <subcellularLocation>
        <location evidence="1">Cell membrane</location>
        <topology evidence="1">Multi-pass membrane protein</topology>
    </subcellularLocation>
</comment>
<dbReference type="PROSITE" id="PS51384">
    <property type="entry name" value="FAD_FR"/>
    <property type="match status" value="1"/>
</dbReference>
<feature type="transmembrane region" description="Helical" evidence="16">
    <location>
        <begin position="223"/>
        <end position="241"/>
    </location>
</feature>
<dbReference type="InterPro" id="IPR017927">
    <property type="entry name" value="FAD-bd_FR_type"/>
</dbReference>
<evidence type="ECO:0000256" key="8">
    <source>
        <dbReference type="ARBA" id="ARBA00022833"/>
    </source>
</evidence>
<keyword evidence="13 16" id="KW-0472">Membrane</keyword>
<dbReference type="PANTHER" id="PTHR32361:SF24">
    <property type="entry name" value="REDUCTASE, PUTATIVE (AFU_ORTHOLOGUE AFUA_3G10820)-RELATED"/>
    <property type="match status" value="1"/>
</dbReference>
<keyword evidence="17" id="KW-0732">Signal</keyword>
<feature type="domain" description="Yippee" evidence="19">
    <location>
        <begin position="810"/>
        <end position="907"/>
    </location>
</feature>
<sequence>MYSSSIFVASLAMAKMVAGEGTTGGASPTTPTTPAAPSTPAASALAAFLRAKARMLNQDFYNYLFIVLASLIVSMVIWRVGFETAKYVRTMASLNNDTQKYFAIPSSGFAKFKKHVLYAPIFGKRHNREIQMGRAVNVGTLPTRLQTGILAVVNMIPLFIMAARNNPLINWLNMSFDTFNLLHRWTGRIVALQMIAHVSAWAASKVYTSGWATVWKALGGSLMLLYGLIAVCAAVLIMIQASSPIRHAAYETFKYLHIALVIVVIIGVYYHLKLANLPQLPLLWGAIILWASERAIRVLKVAYRNFGKGGSRTLVEALPGNAVRVTVDMARPWKFKPGQHAYLYMPSIGLFQSHPFSVAWSEESEDLSEEKLAMNHQDILAMRKTSMSFVIRARTGFTEKLFKKAEASPDGKLITKCWAEGPYGGMHMMHSYGTVMLFAGGVGITHQVPHVRDLVAGYANGTVAARKIVLVWTIQSPEHLEWIRPWMTSILAMDKRREVLRIMLFVSRPRSTKEIHSPSATVQMFPGRPNIETLIQVEMENQIGAMGVTVCGSGALSDDVRSAVRKYQYAGSIDFVEEAFSWIRGDKIKTITSLQSSSIIINHHQTAFTYRYLLANKGFNISSASTSTSTPTLTSIFTPSLIITRPTYLGTQYVHRRLSISNSIPNSIFIFISYLRINTTNTKQTRKRIPRNKQREEKRRAPPPGDLTLFHISTFAGRTGPNLFCDLHLHLGQHKRREEKRKRRQILVHYILELTAEYSTEEPALTCSYNTTTNVPPLPKPPAAAPRPQTQAPKTMGLSYNAYLSSDCNKVYGCKNCKTHLSTHEEIISRNFRGQHGKAYLFGLVVNIVPGDPSERNMTTGRHLVRDIMCKRCNETVGWKYDKAYETSEKYKEGKFILEAELLCNAAQAVRSGEMAEVERWRYSVQARWRLSTAGKANGMDVKGREGKEMEYLPWASLTHNTYERHDFWSSEMGIANAEDGLGFIYFAHAWEGVSRKRMLYGSYLGMGRWEWRNGSGMGMDMDSV</sequence>
<proteinExistence type="inferred from homology"/>
<dbReference type="Pfam" id="PF08022">
    <property type="entry name" value="FAD_binding_8"/>
    <property type="match status" value="1"/>
</dbReference>
<keyword evidence="12" id="KW-0406">Ion transport</keyword>
<keyword evidence="4" id="KW-0813">Transport</keyword>
<evidence type="ECO:0000256" key="1">
    <source>
        <dbReference type="ARBA" id="ARBA00004651"/>
    </source>
</evidence>